<feature type="transmembrane region" description="Helical" evidence="1">
    <location>
        <begin position="155"/>
        <end position="177"/>
    </location>
</feature>
<feature type="transmembrane region" description="Helical" evidence="1">
    <location>
        <begin position="460"/>
        <end position="479"/>
    </location>
</feature>
<dbReference type="RefSeq" id="WP_143315167.1">
    <property type="nucleotide sequence ID" value="NZ_JACSRA010000012.1"/>
</dbReference>
<keyword evidence="1" id="KW-0812">Transmembrane</keyword>
<name>A0ABR8PTR5_9CLOT</name>
<feature type="transmembrane region" description="Helical" evidence="1">
    <location>
        <begin position="276"/>
        <end position="298"/>
    </location>
</feature>
<feature type="transmembrane region" description="Helical" evidence="1">
    <location>
        <begin position="66"/>
        <end position="87"/>
    </location>
</feature>
<feature type="transmembrane region" description="Helical" evidence="1">
    <location>
        <begin position="394"/>
        <end position="414"/>
    </location>
</feature>
<evidence type="ECO:0000313" key="3">
    <source>
        <dbReference type="Proteomes" id="UP000627781"/>
    </source>
</evidence>
<evidence type="ECO:0000313" key="2">
    <source>
        <dbReference type="EMBL" id="MBD7911570.1"/>
    </source>
</evidence>
<accession>A0ABR8PTR5</accession>
<evidence type="ECO:0008006" key="4">
    <source>
        <dbReference type="Google" id="ProtNLM"/>
    </source>
</evidence>
<keyword evidence="1" id="KW-0472">Membrane</keyword>
<feature type="transmembrane region" description="Helical" evidence="1">
    <location>
        <begin position="25"/>
        <end position="46"/>
    </location>
</feature>
<keyword evidence="3" id="KW-1185">Reference proteome</keyword>
<feature type="transmembrane region" description="Helical" evidence="1">
    <location>
        <begin position="189"/>
        <end position="212"/>
    </location>
</feature>
<gene>
    <name evidence="2" type="ORF">H9661_09395</name>
</gene>
<feature type="transmembrane region" description="Helical" evidence="1">
    <location>
        <begin position="435"/>
        <end position="454"/>
    </location>
</feature>
<feature type="transmembrane region" description="Helical" evidence="1">
    <location>
        <begin position="527"/>
        <end position="546"/>
    </location>
</feature>
<proteinExistence type="predicted"/>
<keyword evidence="1" id="KW-1133">Transmembrane helix</keyword>
<reference evidence="2 3" key="1">
    <citation type="submission" date="2020-08" db="EMBL/GenBank/DDBJ databases">
        <title>A Genomic Blueprint of the Chicken Gut Microbiome.</title>
        <authorList>
            <person name="Gilroy R."/>
            <person name="Ravi A."/>
            <person name="Getino M."/>
            <person name="Pursley I."/>
            <person name="Horton D.L."/>
            <person name="Alikhan N.-F."/>
            <person name="Baker D."/>
            <person name="Gharbi K."/>
            <person name="Hall N."/>
            <person name="Watson M."/>
            <person name="Adriaenssens E.M."/>
            <person name="Foster-Nyarko E."/>
            <person name="Jarju S."/>
            <person name="Secka A."/>
            <person name="Antonio M."/>
            <person name="Oren A."/>
            <person name="Chaudhuri R."/>
            <person name="La Ragione R.M."/>
            <person name="Hildebrand F."/>
            <person name="Pallen M.J."/>
        </authorList>
    </citation>
    <scope>NUCLEOTIDE SEQUENCE [LARGE SCALE GENOMIC DNA]</scope>
    <source>
        <strain evidence="2 3">Sa3CVN1</strain>
    </source>
</reference>
<sequence length="557" mass="62642">MKGFQVIYEVARADFLQRIKQKSTLIAIAFMMYFSYLAVPDIKATYYNTVFGMENNVAYRGIYNSAWIGFLVTFIVVTYMTLIGFFLTKNTISRDKQTKVGQVIAASDVKDVNYLFGKVLSNFIYLAIMVGIFMLVAIFLQLTRGESTELDLWKLISPFIFIAIPAMFITGVLSVIFDSTPSLQKTGGNILYFFLWCGIVALSVLGTIGKLIPLEFVRNIFSQISRYIDVFGIGKLSASMLNGILENYPNFNGGFTLGSGVGITEINTFKWDGIEWSTAILLPRLLWILLTVVLFIYASSKFKKEYLIDKVISIRKPIKIRKSKKKTKNDLEVNSGSKSRSLAYYATNDITEDRFSFLDMIIEELNLMLKGVSPWWFLIQGVLILNIVPVPNDVAMSSIIPATFIAPLLVWSKAGTLDNKYGTEQYLFSCKHYRIDQFVALWISVAIFTLLISVSTIIKILVSVGFVNVLALLVGIAFISSLAVFLGMVSGNTILFELIYMALWYLGPLNKIPVFDFLGFTKESISMGTPIIYALISVILIFIALLSRIKKVEKKFN</sequence>
<comment type="caution">
    <text evidence="2">The sequence shown here is derived from an EMBL/GenBank/DDBJ whole genome shotgun (WGS) entry which is preliminary data.</text>
</comment>
<feature type="transmembrane region" description="Helical" evidence="1">
    <location>
        <begin position="486"/>
        <end position="507"/>
    </location>
</feature>
<organism evidence="2 3">
    <name type="scientific">Clostridium cibarium</name>
    <dbReference type="NCBI Taxonomy" id="2762247"/>
    <lineage>
        <taxon>Bacteria</taxon>
        <taxon>Bacillati</taxon>
        <taxon>Bacillota</taxon>
        <taxon>Clostridia</taxon>
        <taxon>Eubacteriales</taxon>
        <taxon>Clostridiaceae</taxon>
        <taxon>Clostridium</taxon>
    </lineage>
</organism>
<dbReference type="Proteomes" id="UP000627781">
    <property type="component" value="Unassembled WGS sequence"/>
</dbReference>
<feature type="transmembrane region" description="Helical" evidence="1">
    <location>
        <begin position="367"/>
        <end position="388"/>
    </location>
</feature>
<protein>
    <recommendedName>
        <fullName evidence="4">ABC-2 family transporter protein</fullName>
    </recommendedName>
</protein>
<feature type="transmembrane region" description="Helical" evidence="1">
    <location>
        <begin position="123"/>
        <end position="143"/>
    </location>
</feature>
<evidence type="ECO:0000256" key="1">
    <source>
        <dbReference type="SAM" id="Phobius"/>
    </source>
</evidence>
<dbReference type="EMBL" id="JACSRA010000012">
    <property type="protein sequence ID" value="MBD7911570.1"/>
    <property type="molecule type" value="Genomic_DNA"/>
</dbReference>